<sequence length="121" mass="14401">MSSYGEYNEKKDIFNSSIDLSNNKISFINAKIEATNFYNHEENLLKIAARMNDFVNKTEEELHDNETEHLAELEKQLYNVLKLFPIKELKIQFNDIHFPINKIFNNIYITKLFGNKKMTFF</sequence>
<gene>
    <name evidence="1" type="ORF">GCL60_07950</name>
</gene>
<evidence type="ECO:0000313" key="2">
    <source>
        <dbReference type="Proteomes" id="UP000437748"/>
    </source>
</evidence>
<name>A0A6N6VRN9_9BACT</name>
<proteinExistence type="predicted"/>
<dbReference type="AlphaFoldDB" id="A0A6N6VRN9"/>
<comment type="caution">
    <text evidence="1">The sequence shown here is derived from an EMBL/GenBank/DDBJ whole genome shotgun (WGS) entry which is preliminary data.</text>
</comment>
<dbReference type="RefSeq" id="WP_153420117.1">
    <property type="nucleotide sequence ID" value="NZ_WFLM01000003.1"/>
</dbReference>
<keyword evidence="2" id="KW-1185">Reference proteome</keyword>
<reference evidence="1 2" key="1">
    <citation type="submission" date="2019-10" db="EMBL/GenBank/DDBJ databases">
        <title>New species of Slilvanegrellaceae.</title>
        <authorList>
            <person name="Pitt A."/>
            <person name="Hahn M.W."/>
        </authorList>
    </citation>
    <scope>NUCLEOTIDE SEQUENCE [LARGE SCALE GENOMIC DNA]</scope>
    <source>
        <strain evidence="1 2">SP-Ram-0.45-NSY-1</strain>
    </source>
</reference>
<organism evidence="1 2">
    <name type="scientific">Silvanigrella paludirubra</name>
    <dbReference type="NCBI Taxonomy" id="2499159"/>
    <lineage>
        <taxon>Bacteria</taxon>
        <taxon>Pseudomonadati</taxon>
        <taxon>Bdellovibrionota</taxon>
        <taxon>Oligoflexia</taxon>
        <taxon>Silvanigrellales</taxon>
        <taxon>Silvanigrellaceae</taxon>
        <taxon>Silvanigrella</taxon>
    </lineage>
</organism>
<evidence type="ECO:0000313" key="1">
    <source>
        <dbReference type="EMBL" id="KAB8038787.1"/>
    </source>
</evidence>
<protein>
    <submittedName>
        <fullName evidence="1">Uncharacterized protein</fullName>
    </submittedName>
</protein>
<accession>A0A6N6VRN9</accession>
<dbReference type="Proteomes" id="UP000437748">
    <property type="component" value="Unassembled WGS sequence"/>
</dbReference>
<dbReference type="EMBL" id="WFLM01000003">
    <property type="protein sequence ID" value="KAB8038787.1"/>
    <property type="molecule type" value="Genomic_DNA"/>
</dbReference>